<feature type="region of interest" description="Disordered" evidence="1">
    <location>
        <begin position="20"/>
        <end position="48"/>
    </location>
</feature>
<protein>
    <submittedName>
        <fullName evidence="2">Uncharacterized protein</fullName>
    </submittedName>
</protein>
<sequence>MQVLTVSNLEAFSHHENFSISNLKKKKKKKKKKKRKPPGPLQVLTGRGCKAQPVNPRLGTLLNKESVACSVLCGIVTAT</sequence>
<evidence type="ECO:0000313" key="3">
    <source>
        <dbReference type="Proteomes" id="UP000737391"/>
    </source>
</evidence>
<keyword evidence="3" id="KW-1185">Reference proteome</keyword>
<dbReference type="EMBL" id="LUFC02001170">
    <property type="protein sequence ID" value="KAF4481734.1"/>
    <property type="molecule type" value="Genomic_DNA"/>
</dbReference>
<accession>A0A9P5B033</accession>
<comment type="caution">
    <text evidence="2">The sequence shown here is derived from an EMBL/GenBank/DDBJ whole genome shotgun (WGS) entry which is preliminary data.</text>
</comment>
<dbReference type="OrthoDB" id="10492476at2759"/>
<evidence type="ECO:0000256" key="1">
    <source>
        <dbReference type="SAM" id="MobiDB-lite"/>
    </source>
</evidence>
<dbReference type="Proteomes" id="UP000737391">
    <property type="component" value="Unassembled WGS sequence"/>
</dbReference>
<proteinExistence type="predicted"/>
<dbReference type="AlphaFoldDB" id="A0A9P5B033"/>
<organism evidence="2 3">
    <name type="scientific">Fusarium agapanthi</name>
    <dbReference type="NCBI Taxonomy" id="1803897"/>
    <lineage>
        <taxon>Eukaryota</taxon>
        <taxon>Fungi</taxon>
        <taxon>Dikarya</taxon>
        <taxon>Ascomycota</taxon>
        <taxon>Pezizomycotina</taxon>
        <taxon>Sordariomycetes</taxon>
        <taxon>Hypocreomycetidae</taxon>
        <taxon>Hypocreales</taxon>
        <taxon>Nectriaceae</taxon>
        <taxon>Fusarium</taxon>
        <taxon>Fusarium fujikuroi species complex</taxon>
    </lineage>
</organism>
<gene>
    <name evidence="2" type="ORF">FAGAP_11901</name>
</gene>
<evidence type="ECO:0000313" key="2">
    <source>
        <dbReference type="EMBL" id="KAF4481734.1"/>
    </source>
</evidence>
<reference evidence="2" key="1">
    <citation type="submission" date="2020-01" db="EMBL/GenBank/DDBJ databases">
        <title>Identification and distribution of gene clusters putatively required for synthesis of sphingolipid metabolism inhibitors in phylogenetically diverse species of the filamentous fungus Fusarium.</title>
        <authorList>
            <person name="Kim H.-S."/>
            <person name="Busman M."/>
            <person name="Brown D.W."/>
            <person name="Divon H."/>
            <person name="Uhlig S."/>
            <person name="Proctor R.H."/>
        </authorList>
    </citation>
    <scope>NUCLEOTIDE SEQUENCE</scope>
    <source>
        <strain evidence="2">NRRL 31653</strain>
    </source>
</reference>
<feature type="compositionally biased region" description="Basic residues" evidence="1">
    <location>
        <begin position="23"/>
        <end position="37"/>
    </location>
</feature>
<name>A0A9P5B033_9HYPO</name>